<dbReference type="PANTHER" id="PTHR38248:SF2">
    <property type="entry name" value="FUNK1 11"/>
    <property type="match status" value="1"/>
</dbReference>
<feature type="compositionally biased region" description="Basic residues" evidence="1">
    <location>
        <begin position="661"/>
        <end position="670"/>
    </location>
</feature>
<sequence>MPDINEAIFSKIPRKRTYNMFRPLITAVHPFCSSLRVCRTTGSSEKKWRLYRKDLSPQIAMYDTSVPQDVNTDISRMETWMEVTAHEEDDPFDDPPPELTGEDLFAHLRAHPFEREAEQGMLTRGRALAHAVAQLGSQNRNFVFSTVVFGRFARLVRWDRAGAAVSRRFDYTKTPELLAEFLWRLSQASRECRGSDESVSPADLDDEIAATIRQQLDMPPGEQLFGYEIRDDADPVASTSSSGTDEHGHKPSTTSRCYYGPRFGLLPLDLTGSSTRTTALWDLTTGKKVFLKDLWRPDSASAEKEGDIYRLLQSHNVPHIAPMERSGDVPSIHGARTRTQDYSKQYLGIRISGYVHYRLILGIVGKRLSQFSTPSQLVSALADALEAHKGAYESAKILHRDISAGNIILSPTGEGLLIDWDHCLNMNSPSYEEAQYGITGTWEFISGRLLEEPDDEKHTLQDDLESFLHVATWVSIRGIHGQLSSMEREHYLDDVFGEKETINDREVGGSWKHSRLAADRWVPDKWLPDHSHLLLMLRKLGNAFGFRYRKPPSDEERKSFCLAEEELRAAIPELYETLYVRVYDKAMAAIQTHDWTIKVLREASEALADDKTPSTTAIKNGQALICRSTDLESIGTHPRDGQQVHGKRLRRAPSPLADGRRSRKKHKRNP</sequence>
<evidence type="ECO:0000259" key="2">
    <source>
        <dbReference type="Pfam" id="PF17667"/>
    </source>
</evidence>
<gene>
    <name evidence="3" type="ORF">CONPUDRAFT_83790</name>
</gene>
<accession>A0A5M3MH60</accession>
<organism evidence="3 4">
    <name type="scientific">Coniophora puteana (strain RWD-64-598)</name>
    <name type="common">Brown rot fungus</name>
    <dbReference type="NCBI Taxonomy" id="741705"/>
    <lineage>
        <taxon>Eukaryota</taxon>
        <taxon>Fungi</taxon>
        <taxon>Dikarya</taxon>
        <taxon>Basidiomycota</taxon>
        <taxon>Agaricomycotina</taxon>
        <taxon>Agaricomycetes</taxon>
        <taxon>Agaricomycetidae</taxon>
        <taxon>Boletales</taxon>
        <taxon>Coniophorineae</taxon>
        <taxon>Coniophoraceae</taxon>
        <taxon>Coniophora</taxon>
    </lineage>
</organism>
<feature type="region of interest" description="Disordered" evidence="1">
    <location>
        <begin position="631"/>
        <end position="670"/>
    </location>
</feature>
<evidence type="ECO:0000256" key="1">
    <source>
        <dbReference type="SAM" id="MobiDB-lite"/>
    </source>
</evidence>
<dbReference type="PROSITE" id="PS00109">
    <property type="entry name" value="PROTEIN_KINASE_TYR"/>
    <property type="match status" value="1"/>
</dbReference>
<proteinExistence type="predicted"/>
<evidence type="ECO:0000313" key="3">
    <source>
        <dbReference type="EMBL" id="EIW78346.1"/>
    </source>
</evidence>
<dbReference type="EMBL" id="JH711582">
    <property type="protein sequence ID" value="EIW78346.1"/>
    <property type="molecule type" value="Genomic_DNA"/>
</dbReference>
<name>A0A5M3MH60_CONPW</name>
<dbReference type="GeneID" id="19210655"/>
<protein>
    <recommendedName>
        <fullName evidence="2">Fungal-type protein kinase domain-containing protein</fullName>
    </recommendedName>
</protein>
<feature type="region of interest" description="Disordered" evidence="1">
    <location>
        <begin position="234"/>
        <end position="253"/>
    </location>
</feature>
<reference evidence="4" key="1">
    <citation type="journal article" date="2012" name="Science">
        <title>The Paleozoic origin of enzymatic lignin decomposition reconstructed from 31 fungal genomes.</title>
        <authorList>
            <person name="Floudas D."/>
            <person name="Binder M."/>
            <person name="Riley R."/>
            <person name="Barry K."/>
            <person name="Blanchette R.A."/>
            <person name="Henrissat B."/>
            <person name="Martinez A.T."/>
            <person name="Otillar R."/>
            <person name="Spatafora J.W."/>
            <person name="Yadav J.S."/>
            <person name="Aerts A."/>
            <person name="Benoit I."/>
            <person name="Boyd A."/>
            <person name="Carlson A."/>
            <person name="Copeland A."/>
            <person name="Coutinho P.M."/>
            <person name="de Vries R.P."/>
            <person name="Ferreira P."/>
            <person name="Findley K."/>
            <person name="Foster B."/>
            <person name="Gaskell J."/>
            <person name="Glotzer D."/>
            <person name="Gorecki P."/>
            <person name="Heitman J."/>
            <person name="Hesse C."/>
            <person name="Hori C."/>
            <person name="Igarashi K."/>
            <person name="Jurgens J.A."/>
            <person name="Kallen N."/>
            <person name="Kersten P."/>
            <person name="Kohler A."/>
            <person name="Kuees U."/>
            <person name="Kumar T.K.A."/>
            <person name="Kuo A."/>
            <person name="LaButti K."/>
            <person name="Larrondo L.F."/>
            <person name="Lindquist E."/>
            <person name="Ling A."/>
            <person name="Lombard V."/>
            <person name="Lucas S."/>
            <person name="Lundell T."/>
            <person name="Martin R."/>
            <person name="McLaughlin D.J."/>
            <person name="Morgenstern I."/>
            <person name="Morin E."/>
            <person name="Murat C."/>
            <person name="Nagy L.G."/>
            <person name="Nolan M."/>
            <person name="Ohm R.A."/>
            <person name="Patyshakuliyeva A."/>
            <person name="Rokas A."/>
            <person name="Ruiz-Duenas F.J."/>
            <person name="Sabat G."/>
            <person name="Salamov A."/>
            <person name="Samejima M."/>
            <person name="Schmutz J."/>
            <person name="Slot J.C."/>
            <person name="St John F."/>
            <person name="Stenlid J."/>
            <person name="Sun H."/>
            <person name="Sun S."/>
            <person name="Syed K."/>
            <person name="Tsang A."/>
            <person name="Wiebenga A."/>
            <person name="Young D."/>
            <person name="Pisabarro A."/>
            <person name="Eastwood D.C."/>
            <person name="Martin F."/>
            <person name="Cullen D."/>
            <person name="Grigoriev I.V."/>
            <person name="Hibbett D.S."/>
        </authorList>
    </citation>
    <scope>NUCLEOTIDE SEQUENCE [LARGE SCALE GENOMIC DNA]</scope>
    <source>
        <strain evidence="4">RWD-64-598 SS2</strain>
    </source>
</reference>
<dbReference type="RefSeq" id="XP_007771399.1">
    <property type="nucleotide sequence ID" value="XM_007773209.1"/>
</dbReference>
<dbReference type="InterPro" id="IPR040976">
    <property type="entry name" value="Pkinase_fungal"/>
</dbReference>
<keyword evidence="4" id="KW-1185">Reference proteome</keyword>
<dbReference type="Gene3D" id="1.10.510.10">
    <property type="entry name" value="Transferase(Phosphotransferase) domain 1"/>
    <property type="match status" value="1"/>
</dbReference>
<dbReference type="InterPro" id="IPR008266">
    <property type="entry name" value="Tyr_kinase_AS"/>
</dbReference>
<dbReference type="AlphaFoldDB" id="A0A5M3MH60"/>
<evidence type="ECO:0000313" key="4">
    <source>
        <dbReference type="Proteomes" id="UP000053558"/>
    </source>
</evidence>
<dbReference type="Pfam" id="PF17667">
    <property type="entry name" value="Pkinase_fungal"/>
    <property type="match status" value="1"/>
</dbReference>
<dbReference type="InterPro" id="IPR011009">
    <property type="entry name" value="Kinase-like_dom_sf"/>
</dbReference>
<comment type="caution">
    <text evidence="3">The sequence shown here is derived from an EMBL/GenBank/DDBJ whole genome shotgun (WGS) entry which is preliminary data.</text>
</comment>
<dbReference type="Proteomes" id="UP000053558">
    <property type="component" value="Unassembled WGS sequence"/>
</dbReference>
<dbReference type="GO" id="GO:0004672">
    <property type="term" value="F:protein kinase activity"/>
    <property type="evidence" value="ECO:0007669"/>
    <property type="project" value="InterPro"/>
</dbReference>
<dbReference type="KEGG" id="cput:CONPUDRAFT_83790"/>
<feature type="domain" description="Fungal-type protein kinase" evidence="2">
    <location>
        <begin position="275"/>
        <end position="474"/>
    </location>
</feature>
<dbReference type="PANTHER" id="PTHR38248">
    <property type="entry name" value="FUNK1 6"/>
    <property type="match status" value="1"/>
</dbReference>
<dbReference type="OrthoDB" id="2881271at2759"/>
<dbReference type="SUPFAM" id="SSF56112">
    <property type="entry name" value="Protein kinase-like (PK-like)"/>
    <property type="match status" value="1"/>
</dbReference>